<dbReference type="SUPFAM" id="SSF102405">
    <property type="entry name" value="MCP/YpsA-like"/>
    <property type="match status" value="1"/>
</dbReference>
<dbReference type="InterPro" id="IPR003488">
    <property type="entry name" value="DprA"/>
</dbReference>
<comment type="caution">
    <text evidence="3">The sequence shown here is derived from an EMBL/GenBank/DDBJ whole genome shotgun (WGS) entry which is preliminary data.</text>
</comment>
<dbReference type="RefSeq" id="WP_165879405.1">
    <property type="nucleotide sequence ID" value="NZ_JAAOIA010000006.1"/>
</dbReference>
<evidence type="ECO:0000313" key="4">
    <source>
        <dbReference type="Proteomes" id="UP001155882"/>
    </source>
</evidence>
<reference evidence="3" key="1">
    <citation type="submission" date="2021-07" db="EMBL/GenBank/DDBJ databases">
        <authorList>
            <person name="Stanton E."/>
        </authorList>
    </citation>
    <scope>NUCLEOTIDE SEQUENCE</scope>
    <source>
        <strain evidence="3">2021EL-01139</strain>
    </source>
</reference>
<organism evidence="3 4">
    <name type="scientific">Providencia rettgeri</name>
    <dbReference type="NCBI Taxonomy" id="587"/>
    <lineage>
        <taxon>Bacteria</taxon>
        <taxon>Pseudomonadati</taxon>
        <taxon>Pseudomonadota</taxon>
        <taxon>Gammaproteobacteria</taxon>
        <taxon>Enterobacterales</taxon>
        <taxon>Morganellaceae</taxon>
        <taxon>Providencia</taxon>
    </lineage>
</organism>
<sequence>MKTVSSDTQKLLAIKFLKGIGERTISSLSTMRDFSEMSIQDILQLSLNKKDNYSTTDINQALVMAQKQIDTAEKNDHLIISFFDPSYSLNLKNAGYAAPILFCNGDIKCLSEDNLTIIGTREPTKHGEVIAEKITDWFVRKGWNIVSGLALGIDSIAHSTCIQNNGKTISVLAHGLEKIYPAKNKELAERIVNRGGLLISEYPYDSYIGKSNFVQRDTIQAAISTAVILIQTGIPGGSLHASRSSLQFGRPLIIAGQSKSDVSNGEDKAIGNNTLINSNYEEIKKILKINKFNKELILPLINKNHYDLIENKLRAISKDNLTSITNPNINMDLNF</sequence>
<name>A0AAE3CW14_PRORE</name>
<evidence type="ECO:0000313" key="3">
    <source>
        <dbReference type="EMBL" id="MBW3116642.1"/>
    </source>
</evidence>
<dbReference type="Pfam" id="PF02481">
    <property type="entry name" value="DNA_processg_A"/>
    <property type="match status" value="1"/>
</dbReference>
<dbReference type="InterPro" id="IPR057666">
    <property type="entry name" value="DrpA_SLOG"/>
</dbReference>
<dbReference type="Proteomes" id="UP001155882">
    <property type="component" value="Unassembled WGS sequence"/>
</dbReference>
<feature type="domain" description="Smf/DprA SLOG" evidence="2">
    <location>
        <begin position="79"/>
        <end position="283"/>
    </location>
</feature>
<dbReference type="PANTHER" id="PTHR43022">
    <property type="entry name" value="PROTEIN SMF"/>
    <property type="match status" value="1"/>
</dbReference>
<protein>
    <submittedName>
        <fullName evidence="3">DNA-protecting protein DprA</fullName>
    </submittedName>
</protein>
<dbReference type="Gene3D" id="3.40.50.450">
    <property type="match status" value="1"/>
</dbReference>
<accession>A0AAE3CW14</accession>
<evidence type="ECO:0000259" key="2">
    <source>
        <dbReference type="Pfam" id="PF02481"/>
    </source>
</evidence>
<dbReference type="GO" id="GO:0009294">
    <property type="term" value="P:DNA-mediated transformation"/>
    <property type="evidence" value="ECO:0007669"/>
    <property type="project" value="InterPro"/>
</dbReference>
<comment type="similarity">
    <text evidence="1">Belongs to the DprA/Smf family.</text>
</comment>
<dbReference type="AlphaFoldDB" id="A0AAE3CW14"/>
<dbReference type="EMBL" id="JAHWLI010000023">
    <property type="protein sequence ID" value="MBW3116642.1"/>
    <property type="molecule type" value="Genomic_DNA"/>
</dbReference>
<gene>
    <name evidence="3" type="ORF">KYI77_09255</name>
</gene>
<evidence type="ECO:0000256" key="1">
    <source>
        <dbReference type="ARBA" id="ARBA00006525"/>
    </source>
</evidence>
<dbReference type="PANTHER" id="PTHR43022:SF1">
    <property type="entry name" value="PROTEIN SMF"/>
    <property type="match status" value="1"/>
</dbReference>
<proteinExistence type="inferred from homology"/>